<keyword evidence="6" id="KW-0560">Oxidoreductase</keyword>
<dbReference type="AlphaFoldDB" id="A0A8J2TA47"/>
<dbReference type="OrthoDB" id="414698at2759"/>
<evidence type="ECO:0000256" key="6">
    <source>
        <dbReference type="ARBA" id="ARBA00023002"/>
    </source>
</evidence>
<organism evidence="9 10">
    <name type="scientific">Zygosaccharomyces bailii (strain CLIB 213 / ATCC 58445 / CBS 680 / BCRC 21525 / NBRC 1098 / NCYC 1416 / NRRL Y-2227)</name>
    <dbReference type="NCBI Taxonomy" id="1333698"/>
    <lineage>
        <taxon>Eukaryota</taxon>
        <taxon>Fungi</taxon>
        <taxon>Dikarya</taxon>
        <taxon>Ascomycota</taxon>
        <taxon>Saccharomycotina</taxon>
        <taxon>Saccharomycetes</taxon>
        <taxon>Saccharomycetales</taxon>
        <taxon>Saccharomycetaceae</taxon>
        <taxon>Zygosaccharomyces</taxon>
    </lineage>
</organism>
<evidence type="ECO:0000256" key="4">
    <source>
        <dbReference type="ARBA" id="ARBA00022563"/>
    </source>
</evidence>
<evidence type="ECO:0000256" key="7">
    <source>
        <dbReference type="RuleBase" id="RU004474"/>
    </source>
</evidence>
<evidence type="ECO:0000256" key="5">
    <source>
        <dbReference type="ARBA" id="ARBA00022857"/>
    </source>
</evidence>
<dbReference type="InterPro" id="IPR012259">
    <property type="entry name" value="DHFR"/>
</dbReference>
<dbReference type="Gene3D" id="3.40.430.10">
    <property type="entry name" value="Dihydrofolate Reductase, subunit A"/>
    <property type="match status" value="1"/>
</dbReference>
<evidence type="ECO:0000256" key="1">
    <source>
        <dbReference type="ARBA" id="ARBA00004903"/>
    </source>
</evidence>
<dbReference type="PANTHER" id="PTHR48069">
    <property type="entry name" value="DIHYDROFOLATE REDUCTASE"/>
    <property type="match status" value="1"/>
</dbReference>
<dbReference type="CDD" id="cd00209">
    <property type="entry name" value="DHFR"/>
    <property type="match status" value="1"/>
</dbReference>
<evidence type="ECO:0000313" key="10">
    <source>
        <dbReference type="Proteomes" id="UP000019375"/>
    </source>
</evidence>
<evidence type="ECO:0000259" key="8">
    <source>
        <dbReference type="PROSITE" id="PS51330"/>
    </source>
</evidence>
<dbReference type="EC" id="1.5.1.3" evidence="2"/>
<evidence type="ECO:0000256" key="3">
    <source>
        <dbReference type="ARBA" id="ARBA00018886"/>
    </source>
</evidence>
<comment type="similarity">
    <text evidence="7">Belongs to the dihydrofolate reductase family.</text>
</comment>
<dbReference type="EMBL" id="HG316462">
    <property type="protein sequence ID" value="CDF91033.1"/>
    <property type="molecule type" value="Genomic_DNA"/>
</dbReference>
<dbReference type="GO" id="GO:0006730">
    <property type="term" value="P:one-carbon metabolic process"/>
    <property type="evidence" value="ECO:0007669"/>
    <property type="project" value="UniProtKB-KW"/>
</dbReference>
<name>A0A8J2TA47_ZYGB2</name>
<dbReference type="GO" id="GO:0046654">
    <property type="term" value="P:tetrahydrofolate biosynthetic process"/>
    <property type="evidence" value="ECO:0007669"/>
    <property type="project" value="UniProtKB-UniPathway"/>
</dbReference>
<dbReference type="GO" id="GO:0046452">
    <property type="term" value="P:dihydrofolate metabolic process"/>
    <property type="evidence" value="ECO:0007669"/>
    <property type="project" value="TreeGrafter"/>
</dbReference>
<gene>
    <name evidence="9" type="ORF">BN860_03312g</name>
</gene>
<sequence length="209" mass="23870">MSKPVVCIVAALMPQMGIGYRGALPWRLRKEMQYFREVTTSTFDPSASNAVVMGRRTWESIPARFRPLRDRINVVLTTACDAPFVNREHNLYESCDLSSAIAALQAMPHCERIYVIGGAQLYAQARHLASHWLVTKIYCQDADAVPIDTFLPDLSPCLLQSSDMLAQFLPKTVLLPSLDTRDQYDTDPRHYTTEQQFTYWYALYTRPQT</sequence>
<protein>
    <recommendedName>
        <fullName evidence="3">Dihydrofolate reductase</fullName>
        <ecNumber evidence="2">1.5.1.3</ecNumber>
    </recommendedName>
</protein>
<accession>A0A8J2TA47</accession>
<dbReference type="SUPFAM" id="SSF53597">
    <property type="entry name" value="Dihydrofolate reductase-like"/>
    <property type="match status" value="1"/>
</dbReference>
<dbReference type="Pfam" id="PF00186">
    <property type="entry name" value="DHFR_1"/>
    <property type="match status" value="1"/>
</dbReference>
<dbReference type="GO" id="GO:0004146">
    <property type="term" value="F:dihydrofolate reductase activity"/>
    <property type="evidence" value="ECO:0007669"/>
    <property type="project" value="UniProtKB-EC"/>
</dbReference>
<dbReference type="InterPro" id="IPR017925">
    <property type="entry name" value="DHFR_CS"/>
</dbReference>
<proteinExistence type="inferred from homology"/>
<dbReference type="InterPro" id="IPR024072">
    <property type="entry name" value="DHFR-like_dom_sf"/>
</dbReference>
<evidence type="ECO:0000256" key="2">
    <source>
        <dbReference type="ARBA" id="ARBA00012856"/>
    </source>
</evidence>
<dbReference type="Proteomes" id="UP000019375">
    <property type="component" value="Unassembled WGS sequence"/>
</dbReference>
<dbReference type="GO" id="GO:0050661">
    <property type="term" value="F:NADP binding"/>
    <property type="evidence" value="ECO:0007669"/>
    <property type="project" value="InterPro"/>
</dbReference>
<comment type="pathway">
    <text evidence="1">Cofactor biosynthesis; tetrahydrofolate biosynthesis; 5,6,7,8-tetrahydrofolate from 7,8-dihydrofolate: step 1/1.</text>
</comment>
<dbReference type="GO" id="GO:0046655">
    <property type="term" value="P:folic acid metabolic process"/>
    <property type="evidence" value="ECO:0007669"/>
    <property type="project" value="TreeGrafter"/>
</dbReference>
<keyword evidence="10" id="KW-1185">Reference proteome</keyword>
<keyword evidence="5" id="KW-0521">NADP</keyword>
<feature type="domain" description="DHFR" evidence="8">
    <location>
        <begin position="4"/>
        <end position="206"/>
    </location>
</feature>
<dbReference type="UniPathway" id="UPA00077">
    <property type="reaction ID" value="UER00158"/>
</dbReference>
<dbReference type="PROSITE" id="PS00075">
    <property type="entry name" value="DHFR_1"/>
    <property type="match status" value="1"/>
</dbReference>
<dbReference type="PRINTS" id="PR00070">
    <property type="entry name" value="DHFR"/>
</dbReference>
<keyword evidence="4" id="KW-0554">One-carbon metabolism</keyword>
<dbReference type="PROSITE" id="PS51330">
    <property type="entry name" value="DHFR_2"/>
    <property type="match status" value="1"/>
</dbReference>
<dbReference type="PANTHER" id="PTHR48069:SF3">
    <property type="entry name" value="DIHYDROFOLATE REDUCTASE"/>
    <property type="match status" value="1"/>
</dbReference>
<dbReference type="InterPro" id="IPR001796">
    <property type="entry name" value="DHFR_dom"/>
</dbReference>
<evidence type="ECO:0000313" key="9">
    <source>
        <dbReference type="EMBL" id="CDF91033.1"/>
    </source>
</evidence>
<reference evidence="10" key="1">
    <citation type="journal article" date="2013" name="Genome Announc.">
        <title>Genome sequence of the food spoilage yeast Zygosaccharomyces bailii CLIB 213(T).</title>
        <authorList>
            <person name="Galeote V."/>
            <person name="Bigey F."/>
            <person name="Devillers H."/>
            <person name="Neuveglise C."/>
            <person name="Dequin S."/>
        </authorList>
    </citation>
    <scope>NUCLEOTIDE SEQUENCE [LARGE SCALE GENOMIC DNA]</scope>
    <source>
        <strain evidence="10">CLIB 213 / ATCC 58445 / CBS 680 / CCRC 21525 / NBRC 1098 / NCYC 1416 / NRRL Y-2227</strain>
    </source>
</reference>
<dbReference type="GO" id="GO:0005739">
    <property type="term" value="C:mitochondrion"/>
    <property type="evidence" value="ECO:0007669"/>
    <property type="project" value="TreeGrafter"/>
</dbReference>